<dbReference type="HOGENOM" id="CLU_794756_0_0_1"/>
<keyword evidence="2" id="KW-1185">Reference proteome</keyword>
<sequence length="349" mass="41033">MALSSPKELLKPVMQINIEDSTDLQRLNQLCLPRWDNRIKTLALRPERPEYAIFTAHPQDTKWVQVLKYLERDICYRLQRFTTLYQKPSVGLYLDTLGYLHTLTPNLGLSLQAIAAILYDQECSDYVRDLEMPRIEKASEREPIISFRQFYPSPKKMFRFGTRFLRYLFEHMLLVDYGIDEADISGIGWVYIWAKEHHEFNDFCRALVDCAQSCKQASSTLCQFDTLAKRLIDLNTSFVYGQFEFSDLAIMLYYYDTHRRPLEPASYNKGMTGYFGVLQELISEVPLRGTNRLQRKLSVDVNELIPRVVKDPWQRKRMIYIAEDIATQYNLCLYRPAQGTDFLYQKRTG</sequence>
<dbReference type="EMBL" id="KN832878">
    <property type="protein sequence ID" value="KIM99825.1"/>
    <property type="molecule type" value="Genomic_DNA"/>
</dbReference>
<gene>
    <name evidence="1" type="ORF">OIDMADRAFT_30217</name>
</gene>
<organism evidence="1 2">
    <name type="scientific">Oidiodendron maius (strain Zn)</name>
    <dbReference type="NCBI Taxonomy" id="913774"/>
    <lineage>
        <taxon>Eukaryota</taxon>
        <taxon>Fungi</taxon>
        <taxon>Dikarya</taxon>
        <taxon>Ascomycota</taxon>
        <taxon>Pezizomycotina</taxon>
        <taxon>Leotiomycetes</taxon>
        <taxon>Leotiomycetes incertae sedis</taxon>
        <taxon>Myxotrichaceae</taxon>
        <taxon>Oidiodendron</taxon>
    </lineage>
</organism>
<dbReference type="AlphaFoldDB" id="A0A0C3GUT2"/>
<name>A0A0C3GUT2_OIDMZ</name>
<reference evidence="2" key="2">
    <citation type="submission" date="2015-01" db="EMBL/GenBank/DDBJ databases">
        <title>Evolutionary Origins and Diversification of the Mycorrhizal Mutualists.</title>
        <authorList>
            <consortium name="DOE Joint Genome Institute"/>
            <consortium name="Mycorrhizal Genomics Consortium"/>
            <person name="Kohler A."/>
            <person name="Kuo A."/>
            <person name="Nagy L.G."/>
            <person name="Floudas D."/>
            <person name="Copeland A."/>
            <person name="Barry K.W."/>
            <person name="Cichocki N."/>
            <person name="Veneault-Fourrey C."/>
            <person name="LaButti K."/>
            <person name="Lindquist E.A."/>
            <person name="Lipzen A."/>
            <person name="Lundell T."/>
            <person name="Morin E."/>
            <person name="Murat C."/>
            <person name="Riley R."/>
            <person name="Ohm R."/>
            <person name="Sun H."/>
            <person name="Tunlid A."/>
            <person name="Henrissat B."/>
            <person name="Grigoriev I.V."/>
            <person name="Hibbett D.S."/>
            <person name="Martin F."/>
        </authorList>
    </citation>
    <scope>NUCLEOTIDE SEQUENCE [LARGE SCALE GENOMIC DNA]</scope>
    <source>
        <strain evidence="2">Zn</strain>
    </source>
</reference>
<evidence type="ECO:0000313" key="2">
    <source>
        <dbReference type="Proteomes" id="UP000054321"/>
    </source>
</evidence>
<proteinExistence type="predicted"/>
<accession>A0A0C3GUT2</accession>
<dbReference type="Proteomes" id="UP000054321">
    <property type="component" value="Unassembled WGS sequence"/>
</dbReference>
<dbReference type="OrthoDB" id="5218215at2759"/>
<dbReference type="InParanoid" id="A0A0C3GUT2"/>
<reference evidence="1 2" key="1">
    <citation type="submission" date="2014-04" db="EMBL/GenBank/DDBJ databases">
        <authorList>
            <consortium name="DOE Joint Genome Institute"/>
            <person name="Kuo A."/>
            <person name="Martino E."/>
            <person name="Perotto S."/>
            <person name="Kohler A."/>
            <person name="Nagy L.G."/>
            <person name="Floudas D."/>
            <person name="Copeland A."/>
            <person name="Barry K.W."/>
            <person name="Cichocki N."/>
            <person name="Veneault-Fourrey C."/>
            <person name="LaButti K."/>
            <person name="Lindquist E.A."/>
            <person name="Lipzen A."/>
            <person name="Lundell T."/>
            <person name="Morin E."/>
            <person name="Murat C."/>
            <person name="Sun H."/>
            <person name="Tunlid A."/>
            <person name="Henrissat B."/>
            <person name="Grigoriev I.V."/>
            <person name="Hibbett D.S."/>
            <person name="Martin F."/>
            <person name="Nordberg H.P."/>
            <person name="Cantor M.N."/>
            <person name="Hua S.X."/>
        </authorList>
    </citation>
    <scope>NUCLEOTIDE SEQUENCE [LARGE SCALE GENOMIC DNA]</scope>
    <source>
        <strain evidence="1 2">Zn</strain>
    </source>
</reference>
<evidence type="ECO:0000313" key="1">
    <source>
        <dbReference type="EMBL" id="KIM99825.1"/>
    </source>
</evidence>
<protein>
    <submittedName>
        <fullName evidence="1">Uncharacterized protein</fullName>
    </submittedName>
</protein>